<keyword evidence="3" id="KW-0328">Glycosyltransferase</keyword>
<comment type="subcellular location">
    <subcellularLocation>
        <location evidence="1">Cell membrane</location>
        <topology evidence="1">Multi-pass membrane protein</topology>
    </subcellularLocation>
</comment>
<feature type="transmembrane region" description="Helical" evidence="8">
    <location>
        <begin position="339"/>
        <end position="355"/>
    </location>
</feature>
<dbReference type="Pfam" id="PF13231">
    <property type="entry name" value="PMT_2"/>
    <property type="match status" value="1"/>
</dbReference>
<feature type="transmembrane region" description="Helical" evidence="8">
    <location>
        <begin position="81"/>
        <end position="102"/>
    </location>
</feature>
<name>A0A840AD77_9PROT</name>
<feature type="domain" description="Glycosyltransferase RgtA/B/C/D-like" evidence="9">
    <location>
        <begin position="59"/>
        <end position="210"/>
    </location>
</feature>
<feature type="transmembrane region" description="Helical" evidence="8">
    <location>
        <begin position="253"/>
        <end position="274"/>
    </location>
</feature>
<dbReference type="AlphaFoldDB" id="A0A840AD77"/>
<protein>
    <submittedName>
        <fullName evidence="10">4-amino-4-deoxy-L-arabinose transferase-like glycosyltransferase</fullName>
    </submittedName>
</protein>
<reference evidence="10 11" key="1">
    <citation type="submission" date="2020-08" db="EMBL/GenBank/DDBJ databases">
        <title>Genomic Encyclopedia of Type Strains, Phase IV (KMG-IV): sequencing the most valuable type-strain genomes for metagenomic binning, comparative biology and taxonomic classification.</title>
        <authorList>
            <person name="Goeker M."/>
        </authorList>
    </citation>
    <scope>NUCLEOTIDE SEQUENCE [LARGE SCALE GENOMIC DNA]</scope>
    <source>
        <strain evidence="10 11">DSM 19979</strain>
    </source>
</reference>
<keyword evidence="2" id="KW-1003">Cell membrane</keyword>
<dbReference type="InterPro" id="IPR050297">
    <property type="entry name" value="LipidA_mod_glycosyltrf_83"/>
</dbReference>
<gene>
    <name evidence="10" type="ORF">GGQ83_001492</name>
</gene>
<evidence type="ECO:0000256" key="7">
    <source>
        <dbReference type="ARBA" id="ARBA00023136"/>
    </source>
</evidence>
<keyword evidence="6 8" id="KW-1133">Transmembrane helix</keyword>
<dbReference type="PANTHER" id="PTHR33908:SF11">
    <property type="entry name" value="MEMBRANE PROTEIN"/>
    <property type="match status" value="1"/>
</dbReference>
<evidence type="ECO:0000256" key="8">
    <source>
        <dbReference type="SAM" id="Phobius"/>
    </source>
</evidence>
<keyword evidence="4 10" id="KW-0808">Transferase</keyword>
<feature type="transmembrane region" description="Helical" evidence="8">
    <location>
        <begin position="156"/>
        <end position="185"/>
    </location>
</feature>
<dbReference type="GO" id="GO:0016763">
    <property type="term" value="F:pentosyltransferase activity"/>
    <property type="evidence" value="ECO:0007669"/>
    <property type="project" value="TreeGrafter"/>
</dbReference>
<evidence type="ECO:0000259" key="9">
    <source>
        <dbReference type="Pfam" id="PF13231"/>
    </source>
</evidence>
<dbReference type="InterPro" id="IPR038731">
    <property type="entry name" value="RgtA/B/C-like"/>
</dbReference>
<evidence type="ECO:0000256" key="4">
    <source>
        <dbReference type="ARBA" id="ARBA00022679"/>
    </source>
</evidence>
<dbReference type="Proteomes" id="UP000553193">
    <property type="component" value="Unassembled WGS sequence"/>
</dbReference>
<keyword evidence="11" id="KW-1185">Reference proteome</keyword>
<evidence type="ECO:0000313" key="11">
    <source>
        <dbReference type="Proteomes" id="UP000553193"/>
    </source>
</evidence>
<dbReference type="PANTHER" id="PTHR33908">
    <property type="entry name" value="MANNOSYLTRANSFERASE YKCB-RELATED"/>
    <property type="match status" value="1"/>
</dbReference>
<feature type="transmembrane region" description="Helical" evidence="8">
    <location>
        <begin position="286"/>
        <end position="306"/>
    </location>
</feature>
<feature type="transmembrane region" description="Helical" evidence="8">
    <location>
        <begin position="197"/>
        <end position="221"/>
    </location>
</feature>
<feature type="transmembrane region" description="Helical" evidence="8">
    <location>
        <begin position="58"/>
        <end position="74"/>
    </location>
</feature>
<evidence type="ECO:0000256" key="2">
    <source>
        <dbReference type="ARBA" id="ARBA00022475"/>
    </source>
</evidence>
<comment type="caution">
    <text evidence="10">The sequence shown here is derived from an EMBL/GenBank/DDBJ whole genome shotgun (WGS) entry which is preliminary data.</text>
</comment>
<dbReference type="GO" id="GO:0005886">
    <property type="term" value="C:plasma membrane"/>
    <property type="evidence" value="ECO:0007669"/>
    <property type="project" value="UniProtKB-SubCell"/>
</dbReference>
<dbReference type="GO" id="GO:0009103">
    <property type="term" value="P:lipopolysaccharide biosynthetic process"/>
    <property type="evidence" value="ECO:0007669"/>
    <property type="project" value="UniProtKB-ARBA"/>
</dbReference>
<evidence type="ECO:0000256" key="3">
    <source>
        <dbReference type="ARBA" id="ARBA00022676"/>
    </source>
</evidence>
<organism evidence="10 11">
    <name type="scientific">Roseococcus suduntuyensis</name>
    <dbReference type="NCBI Taxonomy" id="455361"/>
    <lineage>
        <taxon>Bacteria</taxon>
        <taxon>Pseudomonadati</taxon>
        <taxon>Pseudomonadota</taxon>
        <taxon>Alphaproteobacteria</taxon>
        <taxon>Acetobacterales</taxon>
        <taxon>Roseomonadaceae</taxon>
        <taxon>Roseococcus</taxon>
    </lineage>
</organism>
<evidence type="ECO:0000256" key="5">
    <source>
        <dbReference type="ARBA" id="ARBA00022692"/>
    </source>
</evidence>
<feature type="transmembrane region" description="Helical" evidence="8">
    <location>
        <begin position="133"/>
        <end position="150"/>
    </location>
</feature>
<feature type="transmembrane region" description="Helical" evidence="8">
    <location>
        <begin position="312"/>
        <end position="332"/>
    </location>
</feature>
<dbReference type="EMBL" id="JACIDJ010000002">
    <property type="protein sequence ID" value="MBB3898055.1"/>
    <property type="molecule type" value="Genomic_DNA"/>
</dbReference>
<evidence type="ECO:0000256" key="1">
    <source>
        <dbReference type="ARBA" id="ARBA00004651"/>
    </source>
</evidence>
<dbReference type="RefSeq" id="WP_184383154.1">
    <property type="nucleotide sequence ID" value="NZ_JACIDJ010000002.1"/>
</dbReference>
<keyword evidence="5 8" id="KW-0812">Transmembrane</keyword>
<feature type="transmembrane region" description="Helical" evidence="8">
    <location>
        <begin position="108"/>
        <end position="126"/>
    </location>
</feature>
<evidence type="ECO:0000256" key="6">
    <source>
        <dbReference type="ARBA" id="ARBA00022989"/>
    </source>
</evidence>
<evidence type="ECO:0000313" key="10">
    <source>
        <dbReference type="EMBL" id="MBB3898055.1"/>
    </source>
</evidence>
<keyword evidence="7 8" id="KW-0472">Membrane</keyword>
<proteinExistence type="predicted"/>
<sequence>MSRRLAWVLALLAIPPLVLGLRWFSFLPSVMDWDESLYLLQAREWARGVWPLSGVWDMHPVGAPAMILFAFTILGESITTVRLLGAICVMATCYALIALVRAAGGPRALGLGAALLYAGHSVLVGGLTTNTEILFAPMVVAALALALWRGPEWPRLLGMGVLIGLALTIKPVVTPEGCLAFALLAWPTLQARRWGRLFAMAGAYLVLCLLPTLLVAGAYALRGEFADWLESSILAPFQYASEGAPAEVVRHRVSLILLEMHWLFVLPIPALLLLRHLSPVLRHLTLFGLAWLAVAVLAVAVPGHYFDHYFLILLPPLVLLSAVGIFGAAAYAAPVRGQWLAGGVVVAMVLNPFLVDLRKRIMPGFHLGQPDAPTRIADAIRAEMRPGDVVFVANSQPVIYFLTGSPLPTRFPFPAHLTGPFGDLVGVNMDAELARVLASRPRFIVQDIQHWYGVRPEARALIAASLDAEYEPMAPFSNPQGPVMIHRLREGD</sequence>
<accession>A0A840AD77</accession>